<accession>A0A0E3AWI1</accession>
<gene>
    <name evidence="2" type="ORF">LBBP_04195</name>
</gene>
<dbReference type="Proteomes" id="UP000058857">
    <property type="component" value="Chromosome 2"/>
</dbReference>
<dbReference type="InterPro" id="IPR027417">
    <property type="entry name" value="P-loop_NTPase"/>
</dbReference>
<dbReference type="PANTHER" id="PTHR23408:SF3">
    <property type="entry name" value="METHYLMALONIC ACIDURIA TYPE A PROTEIN, MITOCHONDRIAL"/>
    <property type="match status" value="1"/>
</dbReference>
<evidence type="ECO:0000313" key="2">
    <source>
        <dbReference type="EMBL" id="ALO28323.1"/>
    </source>
</evidence>
<dbReference type="PATRIC" id="fig|280505.15.peg.4083"/>
<dbReference type="Gene3D" id="1.20.5.170">
    <property type="match status" value="1"/>
</dbReference>
<name>A0A0E3AWI1_LEPBO</name>
<dbReference type="AlphaFoldDB" id="A0A0E3AWI1"/>
<proteinExistence type="inferred from homology"/>
<organism evidence="2">
    <name type="scientific">Leptospira borgpetersenii serovar Ballum</name>
    <dbReference type="NCBI Taxonomy" id="280505"/>
    <lineage>
        <taxon>Bacteria</taxon>
        <taxon>Pseudomonadati</taxon>
        <taxon>Spirochaetota</taxon>
        <taxon>Spirochaetia</taxon>
        <taxon>Leptospirales</taxon>
        <taxon>Leptospiraceae</taxon>
        <taxon>Leptospira</taxon>
    </lineage>
</organism>
<dbReference type="Gene3D" id="1.10.287.130">
    <property type="match status" value="1"/>
</dbReference>
<dbReference type="RefSeq" id="WP_002722187.1">
    <property type="nucleotide sequence ID" value="NZ_CP012030.1"/>
</dbReference>
<dbReference type="PANTHER" id="PTHR23408">
    <property type="entry name" value="METHYLMALONYL-COA MUTASE"/>
    <property type="match status" value="1"/>
</dbReference>
<dbReference type="GO" id="GO:0003924">
    <property type="term" value="F:GTPase activity"/>
    <property type="evidence" value="ECO:0007669"/>
    <property type="project" value="InterPro"/>
</dbReference>
<evidence type="ECO:0000256" key="1">
    <source>
        <dbReference type="ARBA" id="ARBA00009625"/>
    </source>
</evidence>
<dbReference type="InterPro" id="IPR005129">
    <property type="entry name" value="GTPase_ArgK"/>
</dbReference>
<dbReference type="CDD" id="cd03114">
    <property type="entry name" value="MMAA-like"/>
    <property type="match status" value="1"/>
</dbReference>
<dbReference type="NCBIfam" id="NF006958">
    <property type="entry name" value="PRK09435.1"/>
    <property type="match status" value="1"/>
</dbReference>
<dbReference type="NCBIfam" id="TIGR00750">
    <property type="entry name" value="lao"/>
    <property type="match status" value="1"/>
</dbReference>
<evidence type="ECO:0000313" key="3">
    <source>
        <dbReference type="Proteomes" id="UP000058857"/>
    </source>
</evidence>
<reference evidence="2 3" key="1">
    <citation type="journal article" date="2015" name="PLoS Negl. Trop. Dis.">
        <title>Distribution of Plasmids in Distinct Leptospira Pathogenic Species.</title>
        <authorList>
            <person name="Wang Y."/>
            <person name="Zhuang X."/>
            <person name="Zhong Y."/>
            <person name="Zhang C."/>
            <person name="Zhang Y."/>
            <person name="Zeng L."/>
            <person name="Zhu Y."/>
            <person name="He P."/>
            <person name="Dong K."/>
            <person name="Pal U."/>
            <person name="Guo X."/>
            <person name="Qin J."/>
        </authorList>
    </citation>
    <scope>NUCLEOTIDE SEQUENCE [LARGE SCALE GENOMIC DNA]</scope>
    <source>
        <strain evidence="2 3">56604</strain>
    </source>
</reference>
<dbReference type="Gene3D" id="3.40.50.300">
    <property type="entry name" value="P-loop containing nucleotide triphosphate hydrolases"/>
    <property type="match status" value="1"/>
</dbReference>
<comment type="similarity">
    <text evidence="1">Belongs to the SIMIBI class G3E GTPase family. ArgK/MeaB subfamily.</text>
</comment>
<dbReference type="GeneID" id="61175612"/>
<dbReference type="Pfam" id="PF03308">
    <property type="entry name" value="MeaB"/>
    <property type="match status" value="1"/>
</dbReference>
<protein>
    <submittedName>
        <fullName evidence="2">LAO/AO transport system ATPase</fullName>
    </submittedName>
</protein>
<dbReference type="GO" id="GO:0005737">
    <property type="term" value="C:cytoplasm"/>
    <property type="evidence" value="ECO:0007669"/>
    <property type="project" value="TreeGrafter"/>
</dbReference>
<sequence>MSSEEQSGISSNASGGIRSTGISRKVLPKVEEFVKGILSGNRAMLARAITLVESARPDHKELAEKIIDACLPHSGKSIRIGITGIPGVGKSTFIESFGMYTISQGKKLAVLTIDPSSQISGGSILGDKTRMPELSRNESAFIRPSPSGESLGGVARKTRETIYLCEAAGFDTIFVETVGVGQSETAVHSMVDLFLLLLIAGAGDELQGIKRGIMEMADLFAITKADGDNKTRAEITRTETQSAIHFFPINESGWIPKAFTCSSLSGEGIPEIWNQILEYTKILKSNGYFETRRTNQAKYWLEETVSEHLMEDFKAQMKELYKDMKDKVSRHQISSFQAAEKLIAEYRKRI</sequence>
<dbReference type="GO" id="GO:0005525">
    <property type="term" value="F:GTP binding"/>
    <property type="evidence" value="ECO:0007669"/>
    <property type="project" value="InterPro"/>
</dbReference>
<dbReference type="SUPFAM" id="SSF52540">
    <property type="entry name" value="P-loop containing nucleoside triphosphate hydrolases"/>
    <property type="match status" value="1"/>
</dbReference>
<dbReference type="EMBL" id="CP012030">
    <property type="protein sequence ID" value="ALO28323.1"/>
    <property type="molecule type" value="Genomic_DNA"/>
</dbReference>